<dbReference type="AlphaFoldDB" id="A0A4P7Y4Y2"/>
<dbReference type="RefSeq" id="WP_141123174.1">
    <property type="nucleotide sequence ID" value="NZ_CP039631.3"/>
</dbReference>
<gene>
    <name evidence="2" type="ORF">E4167_12575</name>
</gene>
<sequence length="233" mass="27141">MLRHPDTTSRYPLRHPGNTNLHLYRQPTYRGLPLMVDKGPFVDEYLSSLLGVIQMALTQYPRVMAFRVDLTLPRDKDLPVYANTNKVISRFIESFSAKIEHHRSQLREQKKDTRDCRVRYAWAREVGMMGRPHYHLVFLLNHDAYHRPGRLQSARRNLVARLQEAWASALGLSVDQVEGLVHVTDNATYRIYRDVPEDKVDELPELFRRASYLCKEATKSYGDRQRGFGTSRG</sequence>
<dbReference type="EMBL" id="CP039631">
    <property type="protein sequence ID" value="QCG65905.1"/>
    <property type="molecule type" value="Genomic_DNA"/>
</dbReference>
<evidence type="ECO:0000313" key="3">
    <source>
        <dbReference type="Proteomes" id="UP000298274"/>
    </source>
</evidence>
<proteinExistence type="predicted"/>
<reference evidence="3" key="1">
    <citation type="submission" date="2019-04" db="EMBL/GenBank/DDBJ databases">
        <title>Complete genome sequence of Pseudomonas veronii strain PVy, a versatile degrader capable of using multiple contaminants as sole carbon sources.</title>
        <authorList>
            <person name="Lopez-Echartea E."/>
            <person name="Ridl J."/>
            <person name="Pajer P."/>
            <person name="Strejcek M."/>
            <person name="Suman J."/>
            <person name="Uhlik O."/>
        </authorList>
    </citation>
    <scope>NUCLEOTIDE SEQUENCE [LARGE SCALE GENOMIC DNA]</scope>
    <source>
        <strain evidence="3">Pvy</strain>
    </source>
</reference>
<evidence type="ECO:0000313" key="2">
    <source>
        <dbReference type="EMBL" id="QCG65905.1"/>
    </source>
</evidence>
<organism evidence="2 3">
    <name type="scientific">Pseudomonas veronii</name>
    <dbReference type="NCBI Taxonomy" id="76761"/>
    <lineage>
        <taxon>Bacteria</taxon>
        <taxon>Pseudomonadati</taxon>
        <taxon>Pseudomonadota</taxon>
        <taxon>Gammaproteobacteria</taxon>
        <taxon>Pseudomonadales</taxon>
        <taxon>Pseudomonadaceae</taxon>
        <taxon>Pseudomonas</taxon>
    </lineage>
</organism>
<dbReference type="InterPro" id="IPR057271">
    <property type="entry name" value="YagK_YfjJ_C"/>
</dbReference>
<dbReference type="Proteomes" id="UP000298274">
    <property type="component" value="Chromosome"/>
</dbReference>
<protein>
    <submittedName>
        <fullName evidence="2">Inovirus Gp2 family protein</fullName>
    </submittedName>
</protein>
<name>A0A4P7Y4Y2_PSEVE</name>
<evidence type="ECO:0000259" key="1">
    <source>
        <dbReference type="Pfam" id="PF11726"/>
    </source>
</evidence>
<feature type="domain" description="YagK/YfjJ C-terminal" evidence="1">
    <location>
        <begin position="57"/>
        <end position="231"/>
    </location>
</feature>
<dbReference type="Pfam" id="PF11726">
    <property type="entry name" value="YagK_YfjJ_C"/>
    <property type="match status" value="1"/>
</dbReference>
<accession>A0A4P7Y4Y2</accession>